<proteinExistence type="predicted"/>
<reference evidence="1 2" key="1">
    <citation type="submission" date="2021-06" db="EMBL/GenBank/DDBJ databases">
        <title>Caerostris darwini draft genome.</title>
        <authorList>
            <person name="Kono N."/>
            <person name="Arakawa K."/>
        </authorList>
    </citation>
    <scope>NUCLEOTIDE SEQUENCE [LARGE SCALE GENOMIC DNA]</scope>
</reference>
<name>A0AAV4UDD1_9ARAC</name>
<accession>A0AAV4UDD1</accession>
<protein>
    <submittedName>
        <fullName evidence="1">Uncharacterized protein</fullName>
    </submittedName>
</protein>
<gene>
    <name evidence="1" type="ORF">CDAR_374601</name>
</gene>
<comment type="caution">
    <text evidence="1">The sequence shown here is derived from an EMBL/GenBank/DDBJ whole genome shotgun (WGS) entry which is preliminary data.</text>
</comment>
<evidence type="ECO:0000313" key="1">
    <source>
        <dbReference type="EMBL" id="GIY55857.1"/>
    </source>
</evidence>
<organism evidence="1 2">
    <name type="scientific">Caerostris darwini</name>
    <dbReference type="NCBI Taxonomy" id="1538125"/>
    <lineage>
        <taxon>Eukaryota</taxon>
        <taxon>Metazoa</taxon>
        <taxon>Ecdysozoa</taxon>
        <taxon>Arthropoda</taxon>
        <taxon>Chelicerata</taxon>
        <taxon>Arachnida</taxon>
        <taxon>Araneae</taxon>
        <taxon>Araneomorphae</taxon>
        <taxon>Entelegynae</taxon>
        <taxon>Araneoidea</taxon>
        <taxon>Araneidae</taxon>
        <taxon>Caerostris</taxon>
    </lineage>
</organism>
<dbReference type="Proteomes" id="UP001054837">
    <property type="component" value="Unassembled WGS sequence"/>
</dbReference>
<dbReference type="EMBL" id="BPLQ01011130">
    <property type="protein sequence ID" value="GIY55857.1"/>
    <property type="molecule type" value="Genomic_DNA"/>
</dbReference>
<dbReference type="AlphaFoldDB" id="A0AAV4UDD1"/>
<sequence>MNPILTCVLTLCSEKELNTEEREVTIYLVLCLTFCEIKGIEYRGTWSYYIMRELTEMLSDYLNYWHWSSIK</sequence>
<evidence type="ECO:0000313" key="2">
    <source>
        <dbReference type="Proteomes" id="UP001054837"/>
    </source>
</evidence>
<keyword evidence="2" id="KW-1185">Reference proteome</keyword>